<feature type="region of interest" description="Disordered" evidence="1">
    <location>
        <begin position="572"/>
        <end position="606"/>
    </location>
</feature>
<dbReference type="EMBL" id="CAXAMN010023373">
    <property type="protein sequence ID" value="CAK9077301.1"/>
    <property type="molecule type" value="Genomic_DNA"/>
</dbReference>
<feature type="compositionally biased region" description="Polar residues" evidence="1">
    <location>
        <begin position="1095"/>
        <end position="1111"/>
    </location>
</feature>
<name>A0ABP0PNY7_9DINO</name>
<protein>
    <recommendedName>
        <fullName evidence="4">Copia protein</fullName>
    </recommendedName>
</protein>
<accession>A0ABP0PNY7</accession>
<feature type="compositionally biased region" description="Low complexity" evidence="1">
    <location>
        <begin position="78"/>
        <end position="107"/>
    </location>
</feature>
<sequence>MPEEELGWMLKERLGLDAIRKQLLETALAGRENYDVVESECLRLFRDLHSSDPLNKSRPFDKAPLLQRFLQSHDRHSSSSSYRPSTTASSTAPSSRSFRTQSSGSSRPPFKRFGQQTQPRQALIAEGYPPENLTIEEVLQTEAELLAQELQELETEGCDPRVLEDLESGMEQAAESLLTMREARTKIAEVKKDRGYGKPGQPAPRKPKSQMTKQVRVTETLNTEHVAPEEPDDMGHEVMTVAAGDSWDRPLFELLRADLVGGELLELGQLAAGHFALPLQPRQWPRPDSQRWRKLGQDGIVELQLNSFDFWKKQLQLKMSHFEVPFESTSEAPHEHLVTEHAILAATSAGAQAMKDLWIVMEAAQHFDLTENDYTKVVLRWRRMLLRLRAKAAWHAYGLLLWLLPRPQLRYAPFPYPSISHTRHWQEQAESMTLQKPKALMVKHWQRARTQEPSVYTTKNLLDLGQFRNRAGLNFAFMEDNMLQGMLAARASKGLTAQLKRDAIQEAQLEAEAATKRGEKHDMVRSLIGPKGGLPTLKADLVKLASLLNIPVQTGMTVEDLKKACRPLVAEIAQKPTPSKASGSTSSTERHVPETSMARPAQAPETIGAKVKASPGVTAQELQEVLTMQDHKFQGMLNQVLQSISTLHQASHLPGPMTSGPMETEATMDFGWTQDEIQQMNRDYYQDDLEWRQEVNEVYEEQWHRAMDHFQNEILVTTLTVGDEKSFQSHAMSENRLISKNPDLVENDRFPKTFVTEVYTNTERVVQTARKRGHRVGASMSLESGWNFLRPLDRKAARAVLKRESPFFLVLAFPCSFWSVLLNLNPPKNGTKMYEEAITLLQFALQLAKDQKSRGCHFVLENPQSSRAWTLEEMQRALEQLEARCVVFHQCRFNLKNQAGDLLRKATRIATSSDEVLSQLDGMKCLGNHPHGHIIGGKAVSEPAGHYPWALAKALVVGMEKQFEADFKRPHNILAIEDGEEAEDETALPIDMNLSDSDQESTEAEAVSAYNSDINDAGVSPMQAAFGKQPRMHGDCLGDFGRRLSEHGLIDSRPSLARQVAMRETARLAMVRLHFSKGTSPFPEAVRAAFEQRRQSVSSAAPSASGESQASKRPAELDAERLREEALQPDPVAPTPAQPPDEVPDEASEALRVTHEVMEMEAYANVHPLRQIQIMAEQDRLNPLEARVRDHGTWRGNWPLPSRTEFRRRQMLKQLWPLGNDDAAQEVLAVLTARKEHVWSHMSDFEKKEFREAAAKGCMKWKLASADIKSAFMKGEEFGPNERILYLANVKTRAPDEPRLPFSEAGLCRVKKGVFGLADSPRRWYKRLCKSVQHHGWRLSALDSAMWFLWAGSKLEGILISHVDDLLLAGGPRAHHTLQLLGAELGFGSTSTGTITYCGKKIEQAEDFSVKVSMEEYHSNLQQVRINPLRKKNPEATLMPGEQRQLRALLGTFGHPLDRKPFDLSTDSVPLLVVTDAKDAFDKSCSETPSYGSQKSLAFTISWIRSMLARCNTRMRWTATENMIVDCGTKELDPQHLHKILRDCKWCVQFSSQYVKQTSKSKKPMANSQQTGRVVRSDMGVPFESSSPLFGHVMKLSQSSGWHILNEDLAVNVCRQARSYRTPEPRCSRTTHAFRSTFARFDSEHSVIWRQLEDSVDMRELQNPRSMLEEPVALLVTVFSRCPTPQMPQEKGMNCES</sequence>
<feature type="compositionally biased region" description="Basic and acidic residues" evidence="1">
    <location>
        <begin position="1113"/>
        <end position="1126"/>
    </location>
</feature>
<reference evidence="2 3" key="1">
    <citation type="submission" date="2024-02" db="EMBL/GenBank/DDBJ databases">
        <authorList>
            <person name="Chen Y."/>
            <person name="Shah S."/>
            <person name="Dougan E. K."/>
            <person name="Thang M."/>
            <person name="Chan C."/>
        </authorList>
    </citation>
    <scope>NUCLEOTIDE SEQUENCE [LARGE SCALE GENOMIC DNA]</scope>
</reference>
<comment type="caution">
    <text evidence="2">The sequence shown here is derived from an EMBL/GenBank/DDBJ whole genome shotgun (WGS) entry which is preliminary data.</text>
</comment>
<feature type="compositionally biased region" description="Polar residues" evidence="1">
    <location>
        <begin position="576"/>
        <end position="587"/>
    </location>
</feature>
<evidence type="ECO:0000256" key="1">
    <source>
        <dbReference type="SAM" id="MobiDB-lite"/>
    </source>
</evidence>
<gene>
    <name evidence="2" type="ORF">CCMP2556_LOCUS38110</name>
</gene>
<proteinExistence type="predicted"/>
<evidence type="ECO:0008006" key="4">
    <source>
        <dbReference type="Google" id="ProtNLM"/>
    </source>
</evidence>
<evidence type="ECO:0000313" key="2">
    <source>
        <dbReference type="EMBL" id="CAK9077301.1"/>
    </source>
</evidence>
<dbReference type="Proteomes" id="UP001642484">
    <property type="component" value="Unassembled WGS sequence"/>
</dbReference>
<evidence type="ECO:0000313" key="3">
    <source>
        <dbReference type="Proteomes" id="UP001642484"/>
    </source>
</evidence>
<organism evidence="2 3">
    <name type="scientific">Durusdinium trenchii</name>
    <dbReference type="NCBI Taxonomy" id="1381693"/>
    <lineage>
        <taxon>Eukaryota</taxon>
        <taxon>Sar</taxon>
        <taxon>Alveolata</taxon>
        <taxon>Dinophyceae</taxon>
        <taxon>Suessiales</taxon>
        <taxon>Symbiodiniaceae</taxon>
        <taxon>Durusdinium</taxon>
    </lineage>
</organism>
<feature type="region of interest" description="Disordered" evidence="1">
    <location>
        <begin position="193"/>
        <end position="213"/>
    </location>
</feature>
<feature type="region of interest" description="Disordered" evidence="1">
    <location>
        <begin position="1093"/>
        <end position="1148"/>
    </location>
</feature>
<feature type="compositionally biased region" description="Pro residues" evidence="1">
    <location>
        <begin position="1131"/>
        <end position="1141"/>
    </location>
</feature>
<keyword evidence="3" id="KW-1185">Reference proteome</keyword>
<feature type="region of interest" description="Disordered" evidence="1">
    <location>
        <begin position="71"/>
        <end position="119"/>
    </location>
</feature>